<dbReference type="Proteomes" id="UP000009138">
    <property type="component" value="Unassembled WGS sequence"/>
</dbReference>
<dbReference type="EMBL" id="CH476732">
    <property type="protein sequence ID" value="EIE75680.1"/>
    <property type="molecule type" value="Genomic_DNA"/>
</dbReference>
<feature type="region of interest" description="Disordered" evidence="1">
    <location>
        <begin position="1"/>
        <end position="32"/>
    </location>
</feature>
<dbReference type="AlphaFoldDB" id="I1BHK0"/>
<reference evidence="2 3" key="1">
    <citation type="journal article" date="2009" name="PLoS Genet.">
        <title>Genomic analysis of the basal lineage fungus Rhizopus oryzae reveals a whole-genome duplication.</title>
        <authorList>
            <person name="Ma L.-J."/>
            <person name="Ibrahim A.S."/>
            <person name="Skory C."/>
            <person name="Grabherr M.G."/>
            <person name="Burger G."/>
            <person name="Butler M."/>
            <person name="Elias M."/>
            <person name="Idnurm A."/>
            <person name="Lang B.F."/>
            <person name="Sone T."/>
            <person name="Abe A."/>
            <person name="Calvo S.E."/>
            <person name="Corrochano L.M."/>
            <person name="Engels R."/>
            <person name="Fu J."/>
            <person name="Hansberg W."/>
            <person name="Kim J.-M."/>
            <person name="Kodira C.D."/>
            <person name="Koehrsen M.J."/>
            <person name="Liu B."/>
            <person name="Miranda-Saavedra D."/>
            <person name="O'Leary S."/>
            <person name="Ortiz-Castellanos L."/>
            <person name="Poulter R."/>
            <person name="Rodriguez-Romero J."/>
            <person name="Ruiz-Herrera J."/>
            <person name="Shen Y.-Q."/>
            <person name="Zeng Q."/>
            <person name="Galagan J."/>
            <person name="Birren B.W."/>
            <person name="Cuomo C.A."/>
            <person name="Wickes B.L."/>
        </authorList>
    </citation>
    <scope>NUCLEOTIDE SEQUENCE [LARGE SCALE GENOMIC DNA]</scope>
    <source>
        <strain evidence="3">RA 99-880 / ATCC MYA-4621 / FGSC 9543 / NRRL 43880</strain>
    </source>
</reference>
<dbReference type="GeneID" id="93607356"/>
<protein>
    <submittedName>
        <fullName evidence="2">Uncharacterized protein</fullName>
    </submittedName>
</protein>
<dbReference type="VEuPathDB" id="FungiDB:RO3G_00384"/>
<dbReference type="RefSeq" id="XP_067511076.1">
    <property type="nucleotide sequence ID" value="XM_067654975.1"/>
</dbReference>
<proteinExistence type="predicted"/>
<evidence type="ECO:0000256" key="1">
    <source>
        <dbReference type="SAM" id="MobiDB-lite"/>
    </source>
</evidence>
<sequence>MMEIIPQSGLQKSLKGKRKARDSEVTTTSSIGISTADEPTVFNKITLEDNDLEYSSDDFDAPVTKDPFWVNQPSLLLVSPNQILLLWSQAQLLLKQT</sequence>
<dbReference type="InParanoid" id="I1BHK0"/>
<keyword evidence="3" id="KW-1185">Reference proteome</keyword>
<evidence type="ECO:0000313" key="3">
    <source>
        <dbReference type="Proteomes" id="UP000009138"/>
    </source>
</evidence>
<evidence type="ECO:0000313" key="2">
    <source>
        <dbReference type="EMBL" id="EIE75680.1"/>
    </source>
</evidence>
<dbReference type="OrthoDB" id="2212459at2759"/>
<organism evidence="2 3">
    <name type="scientific">Rhizopus delemar (strain RA 99-880 / ATCC MYA-4621 / FGSC 9543 / NRRL 43880)</name>
    <name type="common">Mucormycosis agent</name>
    <name type="synonym">Rhizopus arrhizus var. delemar</name>
    <dbReference type="NCBI Taxonomy" id="246409"/>
    <lineage>
        <taxon>Eukaryota</taxon>
        <taxon>Fungi</taxon>
        <taxon>Fungi incertae sedis</taxon>
        <taxon>Mucoromycota</taxon>
        <taxon>Mucoromycotina</taxon>
        <taxon>Mucoromycetes</taxon>
        <taxon>Mucorales</taxon>
        <taxon>Mucorineae</taxon>
        <taxon>Rhizopodaceae</taxon>
        <taxon>Rhizopus</taxon>
    </lineage>
</organism>
<gene>
    <name evidence="2" type="ORF">RO3G_00384</name>
</gene>
<name>I1BHK0_RHIO9</name>
<accession>I1BHK0</accession>